<keyword evidence="14" id="KW-0067">ATP-binding</keyword>
<comment type="subcellular location">
    <subcellularLocation>
        <location evidence="1">Membrane</location>
        <topology evidence="1">Single-pass membrane protein</topology>
    </subcellularLocation>
</comment>
<dbReference type="GO" id="GO:0005524">
    <property type="term" value="F:ATP binding"/>
    <property type="evidence" value="ECO:0007669"/>
    <property type="project" value="UniProtKB-KW"/>
</dbReference>
<keyword evidence="12 25" id="KW-0418">Kinase</keyword>
<protein>
    <recommendedName>
        <fullName evidence="3">non-specific serine/threonine protein kinase</fullName>
        <ecNumber evidence="3">2.7.11.1</ecNumber>
    </recommendedName>
</protein>
<dbReference type="SUPFAM" id="SSF56112">
    <property type="entry name" value="Protein kinase-like (PK-like)"/>
    <property type="match status" value="1"/>
</dbReference>
<evidence type="ECO:0000256" key="12">
    <source>
        <dbReference type="ARBA" id="ARBA00022777"/>
    </source>
</evidence>
<evidence type="ECO:0000256" key="3">
    <source>
        <dbReference type="ARBA" id="ARBA00012513"/>
    </source>
</evidence>
<dbReference type="PANTHER" id="PTHR48056">
    <property type="entry name" value="LRR RECEPTOR-LIKE SERINE/THREONINE-PROTEIN KINASE-RELATED"/>
    <property type="match status" value="1"/>
</dbReference>
<dbReference type="GO" id="GO:0030154">
    <property type="term" value="P:cell differentiation"/>
    <property type="evidence" value="ECO:0007669"/>
    <property type="project" value="UniProtKB-KW"/>
</dbReference>
<proteinExistence type="inferred from homology"/>
<dbReference type="OrthoDB" id="759971at2759"/>
<dbReference type="FunFam" id="3.80.10.10:FF:000108">
    <property type="entry name" value="Leucine-rich repeat receptor-like serine/threonine-protein kinase BAM3"/>
    <property type="match status" value="1"/>
</dbReference>
<keyword evidence="5" id="KW-0723">Serine/threonine-protein kinase</keyword>
<evidence type="ECO:0000313" key="26">
    <source>
        <dbReference type="Proteomes" id="UP000036987"/>
    </source>
</evidence>
<dbReference type="InterPro" id="IPR000719">
    <property type="entry name" value="Prot_kinase_dom"/>
</dbReference>
<dbReference type="EC" id="2.7.11.1" evidence="3"/>
<dbReference type="FunFam" id="1.10.510.10:FF:000201">
    <property type="entry name" value="Leucine-rich repeat receptor-like serine/threonine-protein kinase"/>
    <property type="match status" value="1"/>
</dbReference>
<evidence type="ECO:0000256" key="8">
    <source>
        <dbReference type="ARBA" id="ARBA00022692"/>
    </source>
</evidence>
<dbReference type="Pfam" id="PF00069">
    <property type="entry name" value="Pkinase"/>
    <property type="match status" value="1"/>
</dbReference>
<feature type="transmembrane region" description="Helical" evidence="22">
    <location>
        <begin position="635"/>
        <end position="654"/>
    </location>
</feature>
<gene>
    <name evidence="25" type="ORF">ZOSMA_161G00370</name>
</gene>
<evidence type="ECO:0000256" key="4">
    <source>
        <dbReference type="ARBA" id="ARBA00022473"/>
    </source>
</evidence>
<evidence type="ECO:0000259" key="24">
    <source>
        <dbReference type="PROSITE" id="PS50011"/>
    </source>
</evidence>
<evidence type="ECO:0000256" key="16">
    <source>
        <dbReference type="ARBA" id="ARBA00023136"/>
    </source>
</evidence>
<feature type="compositionally biased region" description="Polar residues" evidence="21">
    <location>
        <begin position="971"/>
        <end position="981"/>
    </location>
</feature>
<dbReference type="InterPro" id="IPR008271">
    <property type="entry name" value="Ser/Thr_kinase_AS"/>
</dbReference>
<evidence type="ECO:0000256" key="14">
    <source>
        <dbReference type="ARBA" id="ARBA00022840"/>
    </source>
</evidence>
<evidence type="ECO:0000256" key="22">
    <source>
        <dbReference type="SAM" id="Phobius"/>
    </source>
</evidence>
<dbReference type="Gene3D" id="3.30.200.20">
    <property type="entry name" value="Phosphorylase Kinase, domain 1"/>
    <property type="match status" value="1"/>
</dbReference>
<keyword evidence="4" id="KW-0217">Developmental protein</keyword>
<dbReference type="Gene3D" id="3.80.10.10">
    <property type="entry name" value="Ribonuclease Inhibitor"/>
    <property type="match status" value="2"/>
</dbReference>
<keyword evidence="15 22" id="KW-1133">Transmembrane helix</keyword>
<dbReference type="AlphaFoldDB" id="A0A0K9PU71"/>
<dbReference type="GO" id="GO:0004674">
    <property type="term" value="F:protein serine/threonine kinase activity"/>
    <property type="evidence" value="ECO:0007669"/>
    <property type="project" value="UniProtKB-KW"/>
</dbReference>
<keyword evidence="13" id="KW-0221">Differentiation</keyword>
<dbReference type="GO" id="GO:0010075">
    <property type="term" value="P:regulation of meristem growth"/>
    <property type="evidence" value="ECO:0007669"/>
    <property type="project" value="UniProtKB-ARBA"/>
</dbReference>
<comment type="catalytic activity">
    <reaction evidence="19">
        <text>L-threonyl-[protein] + ATP = O-phospho-L-threonyl-[protein] + ADP + H(+)</text>
        <dbReference type="Rhea" id="RHEA:46608"/>
        <dbReference type="Rhea" id="RHEA-COMP:11060"/>
        <dbReference type="Rhea" id="RHEA-COMP:11605"/>
        <dbReference type="ChEBI" id="CHEBI:15378"/>
        <dbReference type="ChEBI" id="CHEBI:30013"/>
        <dbReference type="ChEBI" id="CHEBI:30616"/>
        <dbReference type="ChEBI" id="CHEBI:61977"/>
        <dbReference type="ChEBI" id="CHEBI:456216"/>
        <dbReference type="EC" id="2.7.11.1"/>
    </reaction>
</comment>
<dbReference type="SUPFAM" id="SSF52058">
    <property type="entry name" value="L domain-like"/>
    <property type="match status" value="1"/>
</dbReference>
<feature type="signal peptide" evidence="23">
    <location>
        <begin position="1"/>
        <end position="19"/>
    </location>
</feature>
<evidence type="ECO:0000256" key="7">
    <source>
        <dbReference type="ARBA" id="ARBA00022679"/>
    </source>
</evidence>
<dbReference type="InterPro" id="IPR050647">
    <property type="entry name" value="Plant_LRR-RLKs"/>
</dbReference>
<evidence type="ECO:0000256" key="5">
    <source>
        <dbReference type="ARBA" id="ARBA00022527"/>
    </source>
</evidence>
<dbReference type="Proteomes" id="UP000036987">
    <property type="component" value="Unassembled WGS sequence"/>
</dbReference>
<dbReference type="InterPro" id="IPR013210">
    <property type="entry name" value="LRR_N_plant-typ"/>
</dbReference>
<keyword evidence="16 22" id="KW-0472">Membrane</keyword>
<dbReference type="FunFam" id="3.30.200.20:FF:000292">
    <property type="entry name" value="Leucine-rich repeat receptor-like serine/threonine-protein kinase BAM1"/>
    <property type="match status" value="1"/>
</dbReference>
<dbReference type="FunFam" id="3.80.10.10:FF:000560">
    <property type="entry name" value="Leucine-rich repeat receptor-like serine/threonine-protein kinase BAM3"/>
    <property type="match status" value="1"/>
</dbReference>
<evidence type="ECO:0000256" key="17">
    <source>
        <dbReference type="ARBA" id="ARBA00023170"/>
    </source>
</evidence>
<evidence type="ECO:0000256" key="11">
    <source>
        <dbReference type="ARBA" id="ARBA00022741"/>
    </source>
</evidence>
<dbReference type="GO" id="GO:0016020">
    <property type="term" value="C:membrane"/>
    <property type="evidence" value="ECO:0007669"/>
    <property type="project" value="UniProtKB-SubCell"/>
</dbReference>
<sequence length="1005" mass="110083">MLLPLFLLLLLDGFPAGSGLGGDEVVLGALKKNFLRTSAPEVLDKWGSGAPVCVWNGVKCDGFGRVVEVDLSNLNISGSGSSLELSGLDCLVNLSLAGNQFQGRIGMSNMSSLRYLNISGNQFIEGLDEWDFDTLPMLEVLDAYDNNFTAAGLPTGIVNLRKLRYLDLGGNFFRGEIPKIYGDLVEVEYLSLSGNDLRGRIPAEIGNLSKVKELYLGYFNVFDGGIPVELGSLCNLVQLDLSSCGLTGEIPNQLGDLNKLQTLFLHTNLLSERIPVSLGNLTGLVSLDLSNNALIGEIPPEFSTLRRLSLLNLFINRLHGSIPEFFATFPELKTLGLFMNNFTGELPENLGSNGKLQMLDVSSNKLTGTIPSNLCASNQLRVLILLNNFLFGSIPESLGRCSTLVRVRLGQNYLNGSLPAGFLYLPKLNLVELQRNYLTGTLSENPNPNGWSSELEQLNLSDNLFTGAIPVSFSKFSSLQTLLLRSNRFEGPIPAEISELRRAIKLDLSRNTLSEVIPPVIGNCSQLAYLDLSKNNLSGPIPEAITRLGILNYLNVSWNHLNGTVPKLFAGMKSLTVVDFAFNDLSGILPDTGQFTYFNVTSFDGNPKLCRPSLPCNPSSSSISFAKKIPGEYKLVFALSLLICSLAFTIAVILKARSKKLTTPPEWKLTAFRKVHFDMDDVLECMNDSNIIGRGGAGVVYIGRLPSGDEIAVKRLLGFGNSELHDNGFKAEIRTLGNIRHRNIVRLLAFCSDSQTNLLVYEYMSNGSLGQVLHGKGGAFLGWDMRYRIALQSARGLCYLHHDCTPIIIHRDVKSNNILLDSGFEAHVADFGLAKFLQTTGANSECMSAIAGSYGYIAPEYAYTLKVDEKSDVYSYGVVLLELLAGRRPVGEFGDGIDIVQWARTTVGSRMERVSQILDGRLGSFPMKEAVHVFFIATLCTKENSVERPTMREVVQMLSEYQRHLVEDTARSPSSSTTTENLPEIESPGRNGGTKCYKLFPDILN</sequence>
<dbReference type="GO" id="GO:0009908">
    <property type="term" value="P:flower development"/>
    <property type="evidence" value="ECO:0007669"/>
    <property type="project" value="UniProtKB-ARBA"/>
</dbReference>
<evidence type="ECO:0000256" key="10">
    <source>
        <dbReference type="ARBA" id="ARBA00022737"/>
    </source>
</evidence>
<evidence type="ECO:0000256" key="15">
    <source>
        <dbReference type="ARBA" id="ARBA00022989"/>
    </source>
</evidence>
<dbReference type="Pfam" id="PF13855">
    <property type="entry name" value="LRR_8"/>
    <property type="match status" value="1"/>
</dbReference>
<dbReference type="PROSITE" id="PS50011">
    <property type="entry name" value="PROTEIN_KINASE_DOM"/>
    <property type="match status" value="1"/>
</dbReference>
<dbReference type="PROSITE" id="PS00108">
    <property type="entry name" value="PROTEIN_KINASE_ST"/>
    <property type="match status" value="1"/>
</dbReference>
<accession>A0A0K9PU71</accession>
<evidence type="ECO:0000256" key="23">
    <source>
        <dbReference type="SAM" id="SignalP"/>
    </source>
</evidence>
<dbReference type="STRING" id="29655.A0A0K9PU71"/>
<keyword evidence="11" id="KW-0547">Nucleotide-binding</keyword>
<evidence type="ECO:0000256" key="1">
    <source>
        <dbReference type="ARBA" id="ARBA00004167"/>
    </source>
</evidence>
<feature type="region of interest" description="Disordered" evidence="21">
    <location>
        <begin position="967"/>
        <end position="990"/>
    </location>
</feature>
<name>A0A0K9PU71_ZOSMR</name>
<dbReference type="SUPFAM" id="SSF52047">
    <property type="entry name" value="RNI-like"/>
    <property type="match status" value="1"/>
</dbReference>
<organism evidence="25 26">
    <name type="scientific">Zostera marina</name>
    <name type="common">Eelgrass</name>
    <dbReference type="NCBI Taxonomy" id="29655"/>
    <lineage>
        <taxon>Eukaryota</taxon>
        <taxon>Viridiplantae</taxon>
        <taxon>Streptophyta</taxon>
        <taxon>Embryophyta</taxon>
        <taxon>Tracheophyta</taxon>
        <taxon>Spermatophyta</taxon>
        <taxon>Magnoliopsida</taxon>
        <taxon>Liliopsida</taxon>
        <taxon>Zosteraceae</taxon>
        <taxon>Zostera</taxon>
    </lineage>
</organism>
<keyword evidence="7" id="KW-0808">Transferase</keyword>
<dbReference type="OMA" id="IAMLCIQ"/>
<evidence type="ECO:0000256" key="2">
    <source>
        <dbReference type="ARBA" id="ARBA00008684"/>
    </source>
</evidence>
<dbReference type="InterPro" id="IPR003591">
    <property type="entry name" value="Leu-rich_rpt_typical-subtyp"/>
</dbReference>
<keyword evidence="26" id="KW-1185">Reference proteome</keyword>
<evidence type="ECO:0000256" key="19">
    <source>
        <dbReference type="ARBA" id="ARBA00047899"/>
    </source>
</evidence>
<dbReference type="Gene3D" id="1.10.510.10">
    <property type="entry name" value="Transferase(Phosphotransferase) domain 1"/>
    <property type="match status" value="1"/>
</dbReference>
<evidence type="ECO:0000256" key="9">
    <source>
        <dbReference type="ARBA" id="ARBA00022729"/>
    </source>
</evidence>
<dbReference type="Pfam" id="PF08263">
    <property type="entry name" value="LRRNT_2"/>
    <property type="match status" value="1"/>
</dbReference>
<dbReference type="InterPro" id="IPR032675">
    <property type="entry name" value="LRR_dom_sf"/>
</dbReference>
<feature type="chain" id="PRO_5005527967" description="non-specific serine/threonine protein kinase" evidence="23">
    <location>
        <begin position="20"/>
        <end position="1005"/>
    </location>
</feature>
<keyword evidence="18" id="KW-0325">Glycoprotein</keyword>
<keyword evidence="9 23" id="KW-0732">Signal</keyword>
<evidence type="ECO:0000256" key="13">
    <source>
        <dbReference type="ARBA" id="ARBA00022782"/>
    </source>
</evidence>
<evidence type="ECO:0000256" key="18">
    <source>
        <dbReference type="ARBA" id="ARBA00023180"/>
    </source>
</evidence>
<keyword evidence="10" id="KW-0677">Repeat</keyword>
<comment type="similarity">
    <text evidence="2">Belongs to the protein kinase superfamily. Ser/Thr protein kinase family.</text>
</comment>
<comment type="catalytic activity">
    <reaction evidence="20">
        <text>L-seryl-[protein] + ATP = O-phospho-L-seryl-[protein] + ADP + H(+)</text>
        <dbReference type="Rhea" id="RHEA:17989"/>
        <dbReference type="Rhea" id="RHEA-COMP:9863"/>
        <dbReference type="Rhea" id="RHEA-COMP:11604"/>
        <dbReference type="ChEBI" id="CHEBI:15378"/>
        <dbReference type="ChEBI" id="CHEBI:29999"/>
        <dbReference type="ChEBI" id="CHEBI:30616"/>
        <dbReference type="ChEBI" id="CHEBI:83421"/>
        <dbReference type="ChEBI" id="CHEBI:456216"/>
        <dbReference type="EC" id="2.7.11.1"/>
    </reaction>
</comment>
<feature type="domain" description="Protein kinase" evidence="24">
    <location>
        <begin position="686"/>
        <end position="962"/>
    </location>
</feature>
<dbReference type="SMART" id="SM00220">
    <property type="entry name" value="S_TKc"/>
    <property type="match status" value="1"/>
</dbReference>
<keyword evidence="6" id="KW-0433">Leucine-rich repeat</keyword>
<evidence type="ECO:0000256" key="21">
    <source>
        <dbReference type="SAM" id="MobiDB-lite"/>
    </source>
</evidence>
<comment type="caution">
    <text evidence="25">The sequence shown here is derived from an EMBL/GenBank/DDBJ whole genome shotgun (WGS) entry which is preliminary data.</text>
</comment>
<dbReference type="Pfam" id="PF00560">
    <property type="entry name" value="LRR_1"/>
    <property type="match status" value="7"/>
</dbReference>
<keyword evidence="8 22" id="KW-0812">Transmembrane</keyword>
<reference evidence="26" key="1">
    <citation type="journal article" date="2016" name="Nature">
        <title>The genome of the seagrass Zostera marina reveals angiosperm adaptation to the sea.</title>
        <authorList>
            <person name="Olsen J.L."/>
            <person name="Rouze P."/>
            <person name="Verhelst B."/>
            <person name="Lin Y.-C."/>
            <person name="Bayer T."/>
            <person name="Collen J."/>
            <person name="Dattolo E."/>
            <person name="De Paoli E."/>
            <person name="Dittami S."/>
            <person name="Maumus F."/>
            <person name="Michel G."/>
            <person name="Kersting A."/>
            <person name="Lauritano C."/>
            <person name="Lohaus R."/>
            <person name="Toepel M."/>
            <person name="Tonon T."/>
            <person name="Vanneste K."/>
            <person name="Amirebrahimi M."/>
            <person name="Brakel J."/>
            <person name="Bostroem C."/>
            <person name="Chovatia M."/>
            <person name="Grimwood J."/>
            <person name="Jenkins J.W."/>
            <person name="Jueterbock A."/>
            <person name="Mraz A."/>
            <person name="Stam W.T."/>
            <person name="Tice H."/>
            <person name="Bornberg-Bauer E."/>
            <person name="Green P.J."/>
            <person name="Pearson G.A."/>
            <person name="Procaccini G."/>
            <person name="Duarte C.M."/>
            <person name="Schmutz J."/>
            <person name="Reusch T.B.H."/>
            <person name="Van de Peer Y."/>
        </authorList>
    </citation>
    <scope>NUCLEOTIDE SEQUENCE [LARGE SCALE GENOMIC DNA]</scope>
    <source>
        <strain evidence="26">cv. Finnish</strain>
    </source>
</reference>
<dbReference type="EMBL" id="LFYR01000624">
    <property type="protein sequence ID" value="KMZ72588.1"/>
    <property type="molecule type" value="Genomic_DNA"/>
</dbReference>
<dbReference type="PANTHER" id="PTHR48056:SF38">
    <property type="entry name" value="LEUCINE-RICH REPEAT RECEPTOR-LIKE SERINE_THREONINE-PROTEIN KINASE BAM1"/>
    <property type="match status" value="1"/>
</dbReference>
<dbReference type="InterPro" id="IPR001611">
    <property type="entry name" value="Leu-rich_rpt"/>
</dbReference>
<dbReference type="InterPro" id="IPR011009">
    <property type="entry name" value="Kinase-like_dom_sf"/>
</dbReference>
<evidence type="ECO:0000256" key="6">
    <source>
        <dbReference type="ARBA" id="ARBA00022614"/>
    </source>
</evidence>
<dbReference type="FunFam" id="3.80.10.10:FF:000371">
    <property type="entry name" value="Leucine-rich repeat receptor-like serine/threonine-protein kinase BAM3"/>
    <property type="match status" value="1"/>
</dbReference>
<evidence type="ECO:0000256" key="20">
    <source>
        <dbReference type="ARBA" id="ARBA00048679"/>
    </source>
</evidence>
<keyword evidence="17 25" id="KW-0675">Receptor</keyword>
<evidence type="ECO:0000313" key="25">
    <source>
        <dbReference type="EMBL" id="KMZ72588.1"/>
    </source>
</evidence>
<dbReference type="SMART" id="SM00369">
    <property type="entry name" value="LRR_TYP"/>
    <property type="match status" value="9"/>
</dbReference>